<dbReference type="InterPro" id="IPR016419">
    <property type="entry name" value="Prepilin_Pept-dep_B_prd"/>
</dbReference>
<reference evidence="1 2" key="1">
    <citation type="submission" date="2018-06" db="EMBL/GenBank/DDBJ databases">
        <authorList>
            <consortium name="Pathogen Informatics"/>
            <person name="Doyle S."/>
        </authorList>
    </citation>
    <scope>NUCLEOTIDE SEQUENCE [LARGE SCALE GENOMIC DNA]</scope>
    <source>
        <strain evidence="1 2">NCTC11621</strain>
    </source>
</reference>
<gene>
    <name evidence="1" type="ORF">NCTC11621_00398</name>
</gene>
<organism evidence="1 2">
    <name type="scientific">Pasteurella canis</name>
    <dbReference type="NCBI Taxonomy" id="753"/>
    <lineage>
        <taxon>Bacteria</taxon>
        <taxon>Pseudomonadati</taxon>
        <taxon>Pseudomonadota</taxon>
        <taxon>Gammaproteobacteria</taxon>
        <taxon>Pasteurellales</taxon>
        <taxon>Pasteurellaceae</taxon>
        <taxon>Pasteurella</taxon>
    </lineage>
</organism>
<evidence type="ECO:0000313" key="1">
    <source>
        <dbReference type="EMBL" id="SUC09145.1"/>
    </source>
</evidence>
<evidence type="ECO:0000313" key="2">
    <source>
        <dbReference type="Proteomes" id="UP000254704"/>
    </source>
</evidence>
<dbReference type="EMBL" id="UGTV01000015">
    <property type="protein sequence ID" value="SUC09145.1"/>
    <property type="molecule type" value="Genomic_DNA"/>
</dbReference>
<accession>A0A379ESP0</accession>
<sequence>MLYRGYTLFSLLLSLSLSSFLLLIFISFYVHSQRQNQPLFLQLQLQSELQHVARLIAKDIRRAGFRAFSTKIQQTNFSLFEQDQSSLQLFSINGSNKKDCVLFFYDLDANGCLGGKFKGNSCVVGGRNNTAHLERELFGYRLNKGMVETRLTYKNAVNSRCKLEECQTLLQKHACTKGGWVDLLDKQEYVIDQLQFSWLSDKRGIEVFLAGYRRSKPTIFYETSVVVPLLNNHSS</sequence>
<dbReference type="AlphaFoldDB" id="A0A379ESP0"/>
<dbReference type="RefSeq" id="WP_115322409.1">
    <property type="nucleotide sequence ID" value="NZ_UGTV01000015.1"/>
</dbReference>
<protein>
    <submittedName>
        <fullName evidence="1">Membrane protein</fullName>
    </submittedName>
</protein>
<proteinExistence type="predicted"/>
<dbReference type="PIRSF" id="PIRSF004525">
    <property type="entry name" value="Pilin_peptidase-dep_B_prd"/>
    <property type="match status" value="1"/>
</dbReference>
<dbReference type="Proteomes" id="UP000254704">
    <property type="component" value="Unassembled WGS sequence"/>
</dbReference>
<name>A0A379ESP0_9PAST</name>